<feature type="transmembrane region" description="Helical" evidence="8">
    <location>
        <begin position="117"/>
        <end position="140"/>
    </location>
</feature>
<dbReference type="SUPFAM" id="SSF55785">
    <property type="entry name" value="PYP-like sensor domain (PAS domain)"/>
    <property type="match status" value="1"/>
</dbReference>
<evidence type="ECO:0000256" key="2">
    <source>
        <dbReference type="ARBA" id="ARBA00012438"/>
    </source>
</evidence>
<proteinExistence type="predicted"/>
<dbReference type="KEGG" id="msil:METEAL_18750"/>
<evidence type="ECO:0000256" key="1">
    <source>
        <dbReference type="ARBA" id="ARBA00000085"/>
    </source>
</evidence>
<dbReference type="GO" id="GO:0005524">
    <property type="term" value="F:ATP binding"/>
    <property type="evidence" value="ECO:0007669"/>
    <property type="project" value="UniProtKB-KW"/>
</dbReference>
<dbReference type="GO" id="GO:0004673">
    <property type="term" value="F:protein histidine kinase activity"/>
    <property type="evidence" value="ECO:0007669"/>
    <property type="project" value="UniProtKB-EC"/>
</dbReference>
<feature type="transmembrane region" description="Helical" evidence="8">
    <location>
        <begin position="6"/>
        <end position="25"/>
    </location>
</feature>
<feature type="domain" description="PAC" evidence="11">
    <location>
        <begin position="295"/>
        <end position="345"/>
    </location>
</feature>
<sequence>MKFDVPTLVFILSLVGVTQVVALFIQYRVNGTYRGIGWWLLGSLAMSLGFVTLSLAVVDAVAWVSVISIPTLILGRACLFVGTSRYLGERLPKAFVYGSVLSFAAAYYFFLFVREDIAWRTIVGSGGIALFSLLNARILFRSCKGRYGTVSAFTGGLFLFAGLQLIFVILYTLVSGPMRSYLDYALPQVMIFIVPSITSILWTFGFILMVNQRLVSDNQAEQENLRLMFNARPDAALLIRLEDGVLVDVNQGYLQMTGFTREEILGRSAQEVCGWTHPEDHRAFLAAMKDRGECENLEFESRHRDGTGFIGMVSARILNLHDAPHILSVTRDITERRRAERERAELDATNQRLQKAESLGRMAGAIAHHFNNQLQTVLTNLEILGHAGGGTDHARVLARVKQATDRAAEMSGLMLVYLGQTTQEKAPLDLSELCRGALAAFRDGLPATLGVTEDLPRPGPTVLANGPQLRQALANLLRNALEALDAGRGTLQVRIRQVPAGDLPAGHRFPINWQPQAREYACLEVSDDGTGIQDGDIEKLFDPFYTTKFTGRGLGLPVVLGIAQAHGGAVSLSTRAGAGSSFRILLPLEH</sequence>
<dbReference type="PROSITE" id="PS50109">
    <property type="entry name" value="HIS_KIN"/>
    <property type="match status" value="1"/>
</dbReference>
<reference evidence="13" key="1">
    <citation type="journal article" date="2023" name="Int. J. Syst. Evol. Microbiol.">
        <title>Mesoterricola silvestris gen. nov., sp. nov., Mesoterricola sediminis sp. nov., Geothrix oryzae sp. nov., Geothrix edaphica sp. nov., Geothrix rubra sp. nov., and Geothrix limicola sp. nov., six novel members of Acidobacteriota isolated from soils.</title>
        <authorList>
            <person name="Itoh H."/>
            <person name="Sugisawa Y."/>
            <person name="Mise K."/>
            <person name="Xu Z."/>
            <person name="Kuniyasu M."/>
            <person name="Ushijima N."/>
            <person name="Kawano K."/>
            <person name="Kobayashi E."/>
            <person name="Shiratori Y."/>
            <person name="Masuda Y."/>
            <person name="Senoo K."/>
        </authorList>
    </citation>
    <scope>NUCLEOTIDE SEQUENCE [LARGE SCALE GENOMIC DNA]</scope>
    <source>
        <strain evidence="13">W79</strain>
    </source>
</reference>
<feature type="domain" description="Histidine kinase" evidence="9">
    <location>
        <begin position="365"/>
        <end position="590"/>
    </location>
</feature>
<dbReference type="PANTHER" id="PTHR43065">
    <property type="entry name" value="SENSOR HISTIDINE KINASE"/>
    <property type="match status" value="1"/>
</dbReference>
<dbReference type="GO" id="GO:0000160">
    <property type="term" value="P:phosphorelay signal transduction system"/>
    <property type="evidence" value="ECO:0007669"/>
    <property type="project" value="UniProtKB-KW"/>
</dbReference>
<keyword evidence="8" id="KW-0472">Membrane</keyword>
<dbReference type="EMBL" id="AP027080">
    <property type="protein sequence ID" value="BDU72701.1"/>
    <property type="molecule type" value="Genomic_DNA"/>
</dbReference>
<dbReference type="NCBIfam" id="TIGR00229">
    <property type="entry name" value="sensory_box"/>
    <property type="match status" value="1"/>
</dbReference>
<feature type="domain" description="PAS" evidence="10">
    <location>
        <begin position="221"/>
        <end position="289"/>
    </location>
</feature>
<keyword evidence="13" id="KW-1185">Reference proteome</keyword>
<dbReference type="Pfam" id="PF13426">
    <property type="entry name" value="PAS_9"/>
    <property type="match status" value="1"/>
</dbReference>
<evidence type="ECO:0000256" key="4">
    <source>
        <dbReference type="ARBA" id="ARBA00022741"/>
    </source>
</evidence>
<dbReference type="Gene3D" id="3.30.450.20">
    <property type="entry name" value="PAS domain"/>
    <property type="match status" value="1"/>
</dbReference>
<dbReference type="CDD" id="cd00130">
    <property type="entry name" value="PAS"/>
    <property type="match status" value="1"/>
</dbReference>
<dbReference type="InterPro" id="IPR000700">
    <property type="entry name" value="PAS-assoc_C"/>
</dbReference>
<keyword evidence="5" id="KW-0418">Kinase</keyword>
<dbReference type="InterPro" id="IPR035965">
    <property type="entry name" value="PAS-like_dom_sf"/>
</dbReference>
<dbReference type="SMART" id="SM00091">
    <property type="entry name" value="PAS"/>
    <property type="match status" value="1"/>
</dbReference>
<evidence type="ECO:0000256" key="3">
    <source>
        <dbReference type="ARBA" id="ARBA00022679"/>
    </source>
</evidence>
<dbReference type="PRINTS" id="PR00344">
    <property type="entry name" value="BCTRLSENSOR"/>
</dbReference>
<keyword evidence="6" id="KW-0067">ATP-binding</keyword>
<dbReference type="PANTHER" id="PTHR43065:SF46">
    <property type="entry name" value="C4-DICARBOXYLATE TRANSPORT SENSOR PROTEIN DCTB"/>
    <property type="match status" value="1"/>
</dbReference>
<dbReference type="InterPro" id="IPR000014">
    <property type="entry name" value="PAS"/>
</dbReference>
<dbReference type="InterPro" id="IPR004358">
    <property type="entry name" value="Sig_transdc_His_kin-like_C"/>
</dbReference>
<dbReference type="SUPFAM" id="SSF55874">
    <property type="entry name" value="ATPase domain of HSP90 chaperone/DNA topoisomerase II/histidine kinase"/>
    <property type="match status" value="1"/>
</dbReference>
<keyword evidence="7" id="KW-0902">Two-component regulatory system</keyword>
<feature type="transmembrane region" description="Helical" evidence="8">
    <location>
        <begin position="37"/>
        <end position="56"/>
    </location>
</feature>
<keyword evidence="8" id="KW-1133">Transmembrane helix</keyword>
<evidence type="ECO:0000259" key="10">
    <source>
        <dbReference type="PROSITE" id="PS50112"/>
    </source>
</evidence>
<dbReference type="InterPro" id="IPR005467">
    <property type="entry name" value="His_kinase_dom"/>
</dbReference>
<feature type="transmembrane region" description="Helical" evidence="8">
    <location>
        <begin position="62"/>
        <end position="82"/>
    </location>
</feature>
<protein>
    <recommendedName>
        <fullName evidence="2">histidine kinase</fullName>
        <ecNumber evidence="2">2.7.13.3</ecNumber>
    </recommendedName>
</protein>
<dbReference type="AlphaFoldDB" id="A0AA48GH16"/>
<comment type="catalytic activity">
    <reaction evidence="1">
        <text>ATP + protein L-histidine = ADP + protein N-phospho-L-histidine.</text>
        <dbReference type="EC" id="2.7.13.3"/>
    </reaction>
</comment>
<evidence type="ECO:0000313" key="12">
    <source>
        <dbReference type="EMBL" id="BDU72701.1"/>
    </source>
</evidence>
<evidence type="ECO:0000313" key="13">
    <source>
        <dbReference type="Proteomes" id="UP001238179"/>
    </source>
</evidence>
<gene>
    <name evidence="12" type="ORF">METEAL_18750</name>
</gene>
<keyword evidence="3" id="KW-0808">Transferase</keyword>
<dbReference type="Pfam" id="PF02518">
    <property type="entry name" value="HATPase_c"/>
    <property type="match status" value="1"/>
</dbReference>
<evidence type="ECO:0000256" key="7">
    <source>
        <dbReference type="ARBA" id="ARBA00023012"/>
    </source>
</evidence>
<keyword evidence="4" id="KW-0547">Nucleotide-binding</keyword>
<feature type="transmembrane region" description="Helical" evidence="8">
    <location>
        <begin position="152"/>
        <end position="174"/>
    </location>
</feature>
<dbReference type="EC" id="2.7.13.3" evidence="2"/>
<dbReference type="PROSITE" id="PS50113">
    <property type="entry name" value="PAC"/>
    <property type="match status" value="1"/>
</dbReference>
<keyword evidence="8" id="KW-0812">Transmembrane</keyword>
<feature type="transmembrane region" description="Helical" evidence="8">
    <location>
        <begin position="94"/>
        <end position="111"/>
    </location>
</feature>
<evidence type="ECO:0000259" key="9">
    <source>
        <dbReference type="PROSITE" id="PS50109"/>
    </source>
</evidence>
<dbReference type="CDD" id="cd00075">
    <property type="entry name" value="HATPase"/>
    <property type="match status" value="1"/>
</dbReference>
<dbReference type="InterPro" id="IPR003594">
    <property type="entry name" value="HATPase_dom"/>
</dbReference>
<dbReference type="RefSeq" id="WP_316415615.1">
    <property type="nucleotide sequence ID" value="NZ_AP027080.1"/>
</dbReference>
<evidence type="ECO:0000259" key="11">
    <source>
        <dbReference type="PROSITE" id="PS50113"/>
    </source>
</evidence>
<dbReference type="Gene3D" id="1.10.287.130">
    <property type="match status" value="1"/>
</dbReference>
<dbReference type="InterPro" id="IPR036890">
    <property type="entry name" value="HATPase_C_sf"/>
</dbReference>
<evidence type="ECO:0000256" key="5">
    <source>
        <dbReference type="ARBA" id="ARBA00022777"/>
    </source>
</evidence>
<evidence type="ECO:0000256" key="6">
    <source>
        <dbReference type="ARBA" id="ARBA00022840"/>
    </source>
</evidence>
<dbReference type="SMART" id="SM00387">
    <property type="entry name" value="HATPase_c"/>
    <property type="match status" value="1"/>
</dbReference>
<feature type="transmembrane region" description="Helical" evidence="8">
    <location>
        <begin position="186"/>
        <end position="210"/>
    </location>
</feature>
<dbReference type="PROSITE" id="PS50112">
    <property type="entry name" value="PAS"/>
    <property type="match status" value="1"/>
</dbReference>
<evidence type="ECO:0000256" key="8">
    <source>
        <dbReference type="SAM" id="Phobius"/>
    </source>
</evidence>
<dbReference type="Gene3D" id="3.30.565.10">
    <property type="entry name" value="Histidine kinase-like ATPase, C-terminal domain"/>
    <property type="match status" value="1"/>
</dbReference>
<organism evidence="12 13">
    <name type="scientific">Mesoterricola silvestris</name>
    <dbReference type="NCBI Taxonomy" id="2927979"/>
    <lineage>
        <taxon>Bacteria</taxon>
        <taxon>Pseudomonadati</taxon>
        <taxon>Acidobacteriota</taxon>
        <taxon>Holophagae</taxon>
        <taxon>Holophagales</taxon>
        <taxon>Holophagaceae</taxon>
        <taxon>Mesoterricola</taxon>
    </lineage>
</organism>
<accession>A0AA48GH16</accession>
<dbReference type="Proteomes" id="UP001238179">
    <property type="component" value="Chromosome"/>
</dbReference>
<name>A0AA48GH16_9BACT</name>